<evidence type="ECO:0000256" key="1">
    <source>
        <dbReference type="SAM" id="MobiDB-lite"/>
    </source>
</evidence>
<sequence>MAVQQLRDTVDAEIAFVSRLLRTEPPSFHVTTPRVRLPDPRREFTMWTITSIQGILGAPGRGRGDHPQGPVDAVPSKAAPDEGRSEEDLAAVLGLFDDVLRQDAEITDLLTAIMGLNRQAALVLQGCSADVLLGECLRQISADMDTFERALRSHVGAMQSQRRWIAFLARHEAYNAPHTLTQRKLKAMDHALGNLTASLKRCVPVAEQFANGADAAAFVTTRVLDLEHRTHLLRLQLNLFRQVFEDEDDPTVRASHHTTGRTTG</sequence>
<evidence type="ECO:0000313" key="3">
    <source>
        <dbReference type="Proteomes" id="UP000290189"/>
    </source>
</evidence>
<accession>A0A3P3Y6I7</accession>
<proteinExistence type="predicted"/>
<organism evidence="2 3">
    <name type="scientific">Plasmodiophora brassicae</name>
    <name type="common">Clubroot disease agent</name>
    <dbReference type="NCBI Taxonomy" id="37360"/>
    <lineage>
        <taxon>Eukaryota</taxon>
        <taxon>Sar</taxon>
        <taxon>Rhizaria</taxon>
        <taxon>Endomyxa</taxon>
        <taxon>Phytomyxea</taxon>
        <taxon>Plasmodiophorida</taxon>
        <taxon>Plasmodiophoridae</taxon>
        <taxon>Plasmodiophora</taxon>
    </lineage>
</organism>
<geneLocation type="mitochondrion" evidence="2"/>
<evidence type="ECO:0000313" key="2">
    <source>
        <dbReference type="EMBL" id="SPQ95788.1"/>
    </source>
</evidence>
<reference evidence="2 3" key="1">
    <citation type="submission" date="2018-03" db="EMBL/GenBank/DDBJ databases">
        <authorList>
            <person name="Fogelqvist J."/>
        </authorList>
    </citation>
    <scope>NUCLEOTIDE SEQUENCE [LARGE SCALE GENOMIC DNA]</scope>
</reference>
<name>A0A3P3Y6I7_PLABS</name>
<feature type="region of interest" description="Disordered" evidence="1">
    <location>
        <begin position="58"/>
        <end position="83"/>
    </location>
</feature>
<dbReference type="Proteomes" id="UP000290189">
    <property type="component" value="Unassembled WGS sequence"/>
</dbReference>
<keyword evidence="2" id="KW-0496">Mitochondrion</keyword>
<gene>
    <name evidence="2" type="ORF">PLBR_LOCUS3003</name>
</gene>
<protein>
    <submittedName>
        <fullName evidence="2">Uncharacterized protein</fullName>
    </submittedName>
</protein>
<dbReference type="AlphaFoldDB" id="A0A3P3Y6I7"/>
<dbReference type="EMBL" id="OVEO01000004">
    <property type="protein sequence ID" value="SPQ95788.1"/>
    <property type="molecule type" value="Genomic_DNA"/>
</dbReference>